<reference evidence="3 4" key="2">
    <citation type="submission" date="2019-09" db="EMBL/GenBank/DDBJ databases">
        <title>Complete Genome Sequence and Methylome Analysis of free living Spirochaetas.</title>
        <authorList>
            <person name="Leshcheva N."/>
            <person name="Mikheeva N."/>
        </authorList>
    </citation>
    <scope>NUCLEOTIDE SEQUENCE [LARGE SCALE GENOMIC DNA]</scope>
    <source>
        <strain evidence="3 4">P</strain>
    </source>
</reference>
<feature type="transmembrane region" description="Helical" evidence="1">
    <location>
        <begin position="21"/>
        <end position="45"/>
    </location>
</feature>
<name>A0A5C1QFA3_9SPIO</name>
<keyword evidence="4" id="KW-1185">Reference proteome</keyword>
<dbReference type="KEGG" id="sper:EW093_15860"/>
<keyword evidence="1" id="KW-0812">Transmembrane</keyword>
<dbReference type="SUPFAM" id="SSF56436">
    <property type="entry name" value="C-type lectin-like"/>
    <property type="match status" value="1"/>
</dbReference>
<protein>
    <submittedName>
        <fullName evidence="3">PEGA domain-containing protein</fullName>
    </submittedName>
</protein>
<feature type="domain" description="PEGA" evidence="2">
    <location>
        <begin position="49"/>
        <end position="114"/>
    </location>
</feature>
<dbReference type="Pfam" id="PF08308">
    <property type="entry name" value="PEGA"/>
    <property type="match status" value="1"/>
</dbReference>
<sequence length="474" mass="54726">MIDTSHINIKLKDIFKISPNTYIPIFYGLLLIFILLLITVIPGLLNNRTNVIIKSSPTGAAVFIDNELIGSTPLEISLPKGSREFTVKKEHFFDYTSTEVVERRKSQVIYIDLESKKGLDILKNGYANGSRWSLVNSNQLSNRYRIPNIISEPVLDYYEANDFNRESLESYLESSLKLITNEFILSDYLRALAINSSNKKLLSVSSIKNSASFIEKLLNSTPNLSLLIYNKILLRRSLDIKSPALERIARDHQLKINKNVVSFKEQSSSIKVENLNFINIPESQIPTIDVNFIHNISNESFYILEEMVDRDNYFKFLEDNPKWSKENTEELINKGLVDKFYLDFSNDEDYITNISYYAAKAWCEWANEYYNIPSNYKISLPSENLWLSANQFDILDNVDAWQWTNQGFYIYDHFLTKKSGVILDEFDQIEAKLVVGKNKYNTKAESSRGVQNASWCTPFLSFRPVLIRKSNGKE</sequence>
<dbReference type="AlphaFoldDB" id="A0A5C1QFA3"/>
<evidence type="ECO:0000256" key="1">
    <source>
        <dbReference type="SAM" id="Phobius"/>
    </source>
</evidence>
<dbReference type="EMBL" id="CP035807">
    <property type="protein sequence ID" value="QEN06097.1"/>
    <property type="molecule type" value="Genomic_DNA"/>
</dbReference>
<keyword evidence="1" id="KW-1133">Transmembrane helix</keyword>
<dbReference type="RefSeq" id="WP_149569331.1">
    <property type="nucleotide sequence ID" value="NZ_CP035807.1"/>
</dbReference>
<reference evidence="3 4" key="1">
    <citation type="submission" date="2019-02" db="EMBL/GenBank/DDBJ databases">
        <authorList>
            <person name="Fomenkov A."/>
            <person name="Dubinina G."/>
            <person name="Grabovich M."/>
            <person name="Vincze T."/>
            <person name="Roberts R.J."/>
        </authorList>
    </citation>
    <scope>NUCLEOTIDE SEQUENCE [LARGE SCALE GENOMIC DNA]</scope>
    <source>
        <strain evidence="3 4">P</strain>
    </source>
</reference>
<dbReference type="Proteomes" id="UP000323824">
    <property type="component" value="Chromosome"/>
</dbReference>
<evidence type="ECO:0000313" key="4">
    <source>
        <dbReference type="Proteomes" id="UP000323824"/>
    </source>
</evidence>
<gene>
    <name evidence="3" type="ORF">EW093_15860</name>
</gene>
<accession>A0A5C1QFA3</accession>
<evidence type="ECO:0000259" key="2">
    <source>
        <dbReference type="Pfam" id="PF08308"/>
    </source>
</evidence>
<dbReference type="InterPro" id="IPR013229">
    <property type="entry name" value="PEGA"/>
</dbReference>
<evidence type="ECO:0000313" key="3">
    <source>
        <dbReference type="EMBL" id="QEN06097.1"/>
    </source>
</evidence>
<dbReference type="InterPro" id="IPR042095">
    <property type="entry name" value="SUMF_sf"/>
</dbReference>
<dbReference type="OrthoDB" id="350046at2"/>
<proteinExistence type="predicted"/>
<organism evidence="3 4">
    <name type="scientific">Thiospirochaeta perfilievii</name>
    <dbReference type="NCBI Taxonomy" id="252967"/>
    <lineage>
        <taxon>Bacteria</taxon>
        <taxon>Pseudomonadati</taxon>
        <taxon>Spirochaetota</taxon>
        <taxon>Spirochaetia</taxon>
        <taxon>Spirochaetales</taxon>
        <taxon>Spirochaetaceae</taxon>
        <taxon>Thiospirochaeta</taxon>
    </lineage>
</organism>
<dbReference type="Gene3D" id="3.90.1580.10">
    <property type="entry name" value="paralog of FGE (formylglycine-generating enzyme)"/>
    <property type="match status" value="1"/>
</dbReference>
<keyword evidence="1" id="KW-0472">Membrane</keyword>
<dbReference type="InterPro" id="IPR016187">
    <property type="entry name" value="CTDL_fold"/>
</dbReference>